<feature type="compositionally biased region" description="Low complexity" evidence="1">
    <location>
        <begin position="94"/>
        <end position="108"/>
    </location>
</feature>
<organism evidence="2 3">
    <name type="scientific">Trematosphaeria pertusa</name>
    <dbReference type="NCBI Taxonomy" id="390896"/>
    <lineage>
        <taxon>Eukaryota</taxon>
        <taxon>Fungi</taxon>
        <taxon>Dikarya</taxon>
        <taxon>Ascomycota</taxon>
        <taxon>Pezizomycotina</taxon>
        <taxon>Dothideomycetes</taxon>
        <taxon>Pleosporomycetidae</taxon>
        <taxon>Pleosporales</taxon>
        <taxon>Massarineae</taxon>
        <taxon>Trematosphaeriaceae</taxon>
        <taxon>Trematosphaeria</taxon>
    </lineage>
</organism>
<feature type="compositionally biased region" description="Polar residues" evidence="1">
    <location>
        <begin position="163"/>
        <end position="176"/>
    </location>
</feature>
<dbReference type="GeneID" id="54580519"/>
<keyword evidence="3" id="KW-1185">Reference proteome</keyword>
<feature type="region of interest" description="Disordered" evidence="1">
    <location>
        <begin position="74"/>
        <end position="125"/>
    </location>
</feature>
<dbReference type="Proteomes" id="UP000800094">
    <property type="component" value="Unassembled WGS sequence"/>
</dbReference>
<protein>
    <submittedName>
        <fullName evidence="2">Uncharacterized protein</fullName>
    </submittedName>
</protein>
<gene>
    <name evidence="2" type="ORF">BU26DRAFT_510020</name>
</gene>
<feature type="region of interest" description="Disordered" evidence="1">
    <location>
        <begin position="139"/>
        <end position="253"/>
    </location>
</feature>
<reference evidence="2" key="1">
    <citation type="journal article" date="2020" name="Stud. Mycol.">
        <title>101 Dothideomycetes genomes: a test case for predicting lifestyles and emergence of pathogens.</title>
        <authorList>
            <person name="Haridas S."/>
            <person name="Albert R."/>
            <person name="Binder M."/>
            <person name="Bloem J."/>
            <person name="Labutti K."/>
            <person name="Salamov A."/>
            <person name="Andreopoulos B."/>
            <person name="Baker S."/>
            <person name="Barry K."/>
            <person name="Bills G."/>
            <person name="Bluhm B."/>
            <person name="Cannon C."/>
            <person name="Castanera R."/>
            <person name="Culley D."/>
            <person name="Daum C."/>
            <person name="Ezra D."/>
            <person name="Gonzalez J."/>
            <person name="Henrissat B."/>
            <person name="Kuo A."/>
            <person name="Liang C."/>
            <person name="Lipzen A."/>
            <person name="Lutzoni F."/>
            <person name="Magnuson J."/>
            <person name="Mondo S."/>
            <person name="Nolan M."/>
            <person name="Ohm R."/>
            <person name="Pangilinan J."/>
            <person name="Park H.-J."/>
            <person name="Ramirez L."/>
            <person name="Alfaro M."/>
            <person name="Sun H."/>
            <person name="Tritt A."/>
            <person name="Yoshinaga Y."/>
            <person name="Zwiers L.-H."/>
            <person name="Turgeon B."/>
            <person name="Goodwin S."/>
            <person name="Spatafora J."/>
            <person name="Crous P."/>
            <person name="Grigoriev I."/>
        </authorList>
    </citation>
    <scope>NUCLEOTIDE SEQUENCE</scope>
    <source>
        <strain evidence="2">CBS 122368</strain>
    </source>
</reference>
<feature type="compositionally biased region" description="Basic and acidic residues" evidence="1">
    <location>
        <begin position="110"/>
        <end position="119"/>
    </location>
</feature>
<dbReference type="RefSeq" id="XP_033678523.1">
    <property type="nucleotide sequence ID" value="XM_033827189.1"/>
</dbReference>
<feature type="region of interest" description="Disordered" evidence="1">
    <location>
        <begin position="1"/>
        <end position="62"/>
    </location>
</feature>
<accession>A0A6A6I037</accession>
<evidence type="ECO:0000313" key="3">
    <source>
        <dbReference type="Proteomes" id="UP000800094"/>
    </source>
</evidence>
<dbReference type="EMBL" id="ML987205">
    <property type="protein sequence ID" value="KAF2243519.1"/>
    <property type="molecule type" value="Genomic_DNA"/>
</dbReference>
<evidence type="ECO:0000313" key="2">
    <source>
        <dbReference type="EMBL" id="KAF2243519.1"/>
    </source>
</evidence>
<sequence>MDYAPQENENSFRYSMSEYEDDDDTSIANSSGTAIHHRGRRPQPTVNGIPRENGIYFGSASDLSLPREITLSEFLRDESGPIRDGPTCQYSFGSQQSSSPEHTSSSASANRDREDRSDDTGIEIDGQWFYLIPSARLTRPSTAPAQSGTPVSKPKLVSYSERPGSSRSTIPTVSQLEDSDTATRLPARNSTDRAILDQPQEILNSSLPITKPAGTPHPRPSANSRRSSKGFDSEVYVTRLGEPHPPVQEPVQKRRGLRRWLCFKRPHFRRGRIGSPH</sequence>
<evidence type="ECO:0000256" key="1">
    <source>
        <dbReference type="SAM" id="MobiDB-lite"/>
    </source>
</evidence>
<proteinExistence type="predicted"/>
<name>A0A6A6I037_9PLEO</name>
<dbReference type="AlphaFoldDB" id="A0A6A6I037"/>
<feature type="compositionally biased region" description="Polar residues" evidence="1">
    <location>
        <begin position="139"/>
        <end position="150"/>
    </location>
</feature>